<dbReference type="GO" id="GO:0030148">
    <property type="term" value="P:sphingolipid biosynthetic process"/>
    <property type="evidence" value="ECO:0007669"/>
    <property type="project" value="TreeGrafter"/>
</dbReference>
<evidence type="ECO:0000256" key="8">
    <source>
        <dbReference type="ARBA" id="ARBA00023136"/>
    </source>
</evidence>
<dbReference type="GO" id="GO:0034625">
    <property type="term" value="P:fatty acid elongation, monounsaturated fatty acid"/>
    <property type="evidence" value="ECO:0007669"/>
    <property type="project" value="TreeGrafter"/>
</dbReference>
<dbReference type="STRING" id="905079.L1JT22"/>
<proteinExistence type="inferred from homology"/>
<keyword evidence="2 10" id="KW-0444">Lipid biosynthesis</keyword>
<dbReference type="OMA" id="PISWVPI"/>
<dbReference type="InterPro" id="IPR002076">
    <property type="entry name" value="ELO_fam"/>
</dbReference>
<dbReference type="GO" id="GO:0042761">
    <property type="term" value="P:very long-chain fatty acid biosynthetic process"/>
    <property type="evidence" value="ECO:0007669"/>
    <property type="project" value="TreeGrafter"/>
</dbReference>
<evidence type="ECO:0000313" key="13">
    <source>
        <dbReference type="Proteomes" id="UP000011087"/>
    </source>
</evidence>
<feature type="transmembrane region" description="Helical" evidence="10">
    <location>
        <begin position="156"/>
        <end position="175"/>
    </location>
</feature>
<dbReference type="AlphaFoldDB" id="L1JT22"/>
<dbReference type="EnsemblProtists" id="EKX51592">
    <property type="protein sequence ID" value="EKX51592"/>
    <property type="gene ID" value="GUITHDRAFT_102853"/>
</dbReference>
<dbReference type="GO" id="GO:0009922">
    <property type="term" value="F:fatty acid elongase activity"/>
    <property type="evidence" value="ECO:0007669"/>
    <property type="project" value="InterPro"/>
</dbReference>
<dbReference type="InterPro" id="IPR030457">
    <property type="entry name" value="ELO_CS"/>
</dbReference>
<comment type="subcellular location">
    <subcellularLocation>
        <location evidence="1">Membrane</location>
        <topology evidence="1">Multi-pass membrane protein</topology>
    </subcellularLocation>
</comment>
<evidence type="ECO:0000313" key="11">
    <source>
        <dbReference type="EMBL" id="EKX51592.1"/>
    </source>
</evidence>
<keyword evidence="9 10" id="KW-0275">Fatty acid biosynthesis</keyword>
<reference evidence="13" key="2">
    <citation type="submission" date="2012-11" db="EMBL/GenBank/DDBJ databases">
        <authorList>
            <person name="Kuo A."/>
            <person name="Curtis B.A."/>
            <person name="Tanifuji G."/>
            <person name="Burki F."/>
            <person name="Gruber A."/>
            <person name="Irimia M."/>
            <person name="Maruyama S."/>
            <person name="Arias M.C."/>
            <person name="Ball S.G."/>
            <person name="Gile G.H."/>
            <person name="Hirakawa Y."/>
            <person name="Hopkins J.F."/>
            <person name="Rensing S.A."/>
            <person name="Schmutz J."/>
            <person name="Symeonidi A."/>
            <person name="Elias M."/>
            <person name="Eveleigh R.J."/>
            <person name="Herman E.K."/>
            <person name="Klute M.J."/>
            <person name="Nakayama T."/>
            <person name="Obornik M."/>
            <person name="Reyes-Prieto A."/>
            <person name="Armbrust E.V."/>
            <person name="Aves S.J."/>
            <person name="Beiko R.G."/>
            <person name="Coutinho P."/>
            <person name="Dacks J.B."/>
            <person name="Durnford D.G."/>
            <person name="Fast N.M."/>
            <person name="Green B.R."/>
            <person name="Grisdale C."/>
            <person name="Hempe F."/>
            <person name="Henrissat B."/>
            <person name="Hoppner M.P."/>
            <person name="Ishida K.-I."/>
            <person name="Kim E."/>
            <person name="Koreny L."/>
            <person name="Kroth P.G."/>
            <person name="Liu Y."/>
            <person name="Malik S.-B."/>
            <person name="Maier U.G."/>
            <person name="McRose D."/>
            <person name="Mock T."/>
            <person name="Neilson J.A."/>
            <person name="Onodera N.T."/>
            <person name="Poole A.M."/>
            <person name="Pritham E.J."/>
            <person name="Richards T.A."/>
            <person name="Rocap G."/>
            <person name="Roy S.W."/>
            <person name="Sarai C."/>
            <person name="Schaack S."/>
            <person name="Shirato S."/>
            <person name="Slamovits C.H."/>
            <person name="Spencer D.F."/>
            <person name="Suzuki S."/>
            <person name="Worden A.Z."/>
            <person name="Zauner S."/>
            <person name="Barry K."/>
            <person name="Bell C."/>
            <person name="Bharti A.K."/>
            <person name="Crow J.A."/>
            <person name="Grimwood J."/>
            <person name="Kramer R."/>
            <person name="Lindquist E."/>
            <person name="Lucas S."/>
            <person name="Salamov A."/>
            <person name="McFadden G.I."/>
            <person name="Lane C.E."/>
            <person name="Keeling P.J."/>
            <person name="Gray M.W."/>
            <person name="Grigoriev I.V."/>
            <person name="Archibald J.M."/>
        </authorList>
    </citation>
    <scope>NUCLEOTIDE SEQUENCE</scope>
    <source>
        <strain evidence="13">CCMP2712</strain>
    </source>
</reference>
<reference evidence="12" key="3">
    <citation type="submission" date="2015-06" db="UniProtKB">
        <authorList>
            <consortium name="EnsemblProtists"/>
        </authorList>
    </citation>
    <scope>IDENTIFICATION</scope>
</reference>
<accession>L1JT22</accession>
<name>L1JT22_GUITC</name>
<evidence type="ECO:0000256" key="6">
    <source>
        <dbReference type="ARBA" id="ARBA00022989"/>
    </source>
</evidence>
<dbReference type="PaxDb" id="55529-EKX51592"/>
<dbReference type="Proteomes" id="UP000011087">
    <property type="component" value="Unassembled WGS sequence"/>
</dbReference>
<dbReference type="GeneID" id="17308276"/>
<dbReference type="RefSeq" id="XP_005838572.1">
    <property type="nucleotide sequence ID" value="XM_005838515.1"/>
</dbReference>
<gene>
    <name evidence="11" type="ORF">GUITHDRAFT_102853</name>
</gene>
<protein>
    <recommendedName>
        <fullName evidence="10">Elongation of fatty acids protein</fullName>
        <ecNumber evidence="10">2.3.1.-</ecNumber>
    </recommendedName>
</protein>
<evidence type="ECO:0000256" key="7">
    <source>
        <dbReference type="ARBA" id="ARBA00023098"/>
    </source>
</evidence>
<dbReference type="EC" id="2.3.1.-" evidence="10"/>
<dbReference type="PROSITE" id="PS01188">
    <property type="entry name" value="ELO"/>
    <property type="match status" value="1"/>
</dbReference>
<keyword evidence="3 10" id="KW-0808">Transferase</keyword>
<evidence type="ECO:0000256" key="10">
    <source>
        <dbReference type="RuleBase" id="RU361115"/>
    </source>
</evidence>
<dbReference type="PANTHER" id="PTHR11157:SF17">
    <property type="entry name" value="ELONGATION OF VERY LONG CHAIN FATTY ACIDS PROTEIN 6"/>
    <property type="match status" value="1"/>
</dbReference>
<sequence>MSQKVRLLLGKPMATAPVFLLPLGDSFRSFEEGFRGQKWIDFTRDHAEIPVFAVCAYFALVFYVPGLLKDRSAFQLRQLFAAWNLLLSVFSLMGSVRTVPHLIYYLRRDGFKATVCRDPQEWYLDGPAGLWVGLFIFSKIPELLDTAFLVLQKKRVIFLHWFHHVTVMLYCWHAFHNKVAPGLWFASMNYLVHSVMYTYYFAMAARLSWLATPFAPMITSIQITQMAVGSYVTLTSAMEHLQGGAAACYVDAANYKLGFAMYASYFVLFSFLFYEKYFDRNSRSSQQKSEKICGVDIGSRGAVDTAGRFEDFSRGSASPSTSGNASPLWTASSIAQVVDGKKKTK</sequence>
<comment type="similarity">
    <text evidence="10">Belongs to the ELO family.</text>
</comment>
<dbReference type="GO" id="GO:0005789">
    <property type="term" value="C:endoplasmic reticulum membrane"/>
    <property type="evidence" value="ECO:0007669"/>
    <property type="project" value="TreeGrafter"/>
</dbReference>
<dbReference type="HOGENOM" id="CLU_048483_1_0_1"/>
<evidence type="ECO:0000256" key="4">
    <source>
        <dbReference type="ARBA" id="ARBA00022692"/>
    </source>
</evidence>
<keyword evidence="8 10" id="KW-0472">Membrane</keyword>
<feature type="transmembrane region" description="Helical" evidence="10">
    <location>
        <begin position="80"/>
        <end position="106"/>
    </location>
</feature>
<dbReference type="eggNOG" id="KOG3072">
    <property type="taxonomic scope" value="Eukaryota"/>
</dbReference>
<keyword evidence="6 10" id="KW-1133">Transmembrane helix</keyword>
<evidence type="ECO:0000256" key="5">
    <source>
        <dbReference type="ARBA" id="ARBA00022832"/>
    </source>
</evidence>
<evidence type="ECO:0000256" key="3">
    <source>
        <dbReference type="ARBA" id="ARBA00022679"/>
    </source>
</evidence>
<evidence type="ECO:0000256" key="9">
    <source>
        <dbReference type="ARBA" id="ARBA00023160"/>
    </source>
</evidence>
<dbReference type="GO" id="GO:0034626">
    <property type="term" value="P:fatty acid elongation, polyunsaturated fatty acid"/>
    <property type="evidence" value="ECO:0007669"/>
    <property type="project" value="TreeGrafter"/>
</dbReference>
<evidence type="ECO:0000256" key="1">
    <source>
        <dbReference type="ARBA" id="ARBA00004141"/>
    </source>
</evidence>
<organism evidence="11">
    <name type="scientific">Guillardia theta (strain CCMP2712)</name>
    <name type="common">Cryptophyte</name>
    <dbReference type="NCBI Taxonomy" id="905079"/>
    <lineage>
        <taxon>Eukaryota</taxon>
        <taxon>Cryptophyceae</taxon>
        <taxon>Pyrenomonadales</taxon>
        <taxon>Geminigeraceae</taxon>
        <taxon>Guillardia</taxon>
    </lineage>
</organism>
<dbReference type="EMBL" id="JH992975">
    <property type="protein sequence ID" value="EKX51592.1"/>
    <property type="molecule type" value="Genomic_DNA"/>
</dbReference>
<dbReference type="KEGG" id="gtt:GUITHDRAFT_102853"/>
<keyword evidence="7 10" id="KW-0443">Lipid metabolism</keyword>
<keyword evidence="13" id="KW-1185">Reference proteome</keyword>
<feature type="transmembrane region" description="Helical" evidence="10">
    <location>
        <begin position="181"/>
        <end position="202"/>
    </location>
</feature>
<evidence type="ECO:0000256" key="2">
    <source>
        <dbReference type="ARBA" id="ARBA00022516"/>
    </source>
</evidence>
<feature type="transmembrane region" description="Helical" evidence="10">
    <location>
        <begin position="254"/>
        <end position="274"/>
    </location>
</feature>
<comment type="catalytic activity">
    <reaction evidence="10">
        <text>an acyl-CoA + malonyl-CoA + H(+) = a 3-oxoacyl-CoA + CO2 + CoA</text>
        <dbReference type="Rhea" id="RHEA:50252"/>
        <dbReference type="ChEBI" id="CHEBI:15378"/>
        <dbReference type="ChEBI" id="CHEBI:16526"/>
        <dbReference type="ChEBI" id="CHEBI:57287"/>
        <dbReference type="ChEBI" id="CHEBI:57384"/>
        <dbReference type="ChEBI" id="CHEBI:58342"/>
        <dbReference type="ChEBI" id="CHEBI:90726"/>
    </reaction>
    <physiologicalReaction direction="left-to-right" evidence="10">
        <dbReference type="Rhea" id="RHEA:50253"/>
    </physiologicalReaction>
</comment>
<feature type="transmembrane region" description="Helical" evidence="10">
    <location>
        <begin position="50"/>
        <end position="68"/>
    </location>
</feature>
<evidence type="ECO:0000313" key="12">
    <source>
        <dbReference type="EnsemblProtists" id="EKX51592"/>
    </source>
</evidence>
<reference evidence="11 13" key="1">
    <citation type="journal article" date="2012" name="Nature">
        <title>Algal genomes reveal evolutionary mosaicism and the fate of nucleomorphs.</title>
        <authorList>
            <consortium name="DOE Joint Genome Institute"/>
            <person name="Curtis B.A."/>
            <person name="Tanifuji G."/>
            <person name="Burki F."/>
            <person name="Gruber A."/>
            <person name="Irimia M."/>
            <person name="Maruyama S."/>
            <person name="Arias M.C."/>
            <person name="Ball S.G."/>
            <person name="Gile G.H."/>
            <person name="Hirakawa Y."/>
            <person name="Hopkins J.F."/>
            <person name="Kuo A."/>
            <person name="Rensing S.A."/>
            <person name="Schmutz J."/>
            <person name="Symeonidi A."/>
            <person name="Elias M."/>
            <person name="Eveleigh R.J."/>
            <person name="Herman E.K."/>
            <person name="Klute M.J."/>
            <person name="Nakayama T."/>
            <person name="Obornik M."/>
            <person name="Reyes-Prieto A."/>
            <person name="Armbrust E.V."/>
            <person name="Aves S.J."/>
            <person name="Beiko R.G."/>
            <person name="Coutinho P."/>
            <person name="Dacks J.B."/>
            <person name="Durnford D.G."/>
            <person name="Fast N.M."/>
            <person name="Green B.R."/>
            <person name="Grisdale C.J."/>
            <person name="Hempel F."/>
            <person name="Henrissat B."/>
            <person name="Hoppner M.P."/>
            <person name="Ishida K."/>
            <person name="Kim E."/>
            <person name="Koreny L."/>
            <person name="Kroth P.G."/>
            <person name="Liu Y."/>
            <person name="Malik S.B."/>
            <person name="Maier U.G."/>
            <person name="McRose D."/>
            <person name="Mock T."/>
            <person name="Neilson J.A."/>
            <person name="Onodera N.T."/>
            <person name="Poole A.M."/>
            <person name="Pritham E.J."/>
            <person name="Richards T.A."/>
            <person name="Rocap G."/>
            <person name="Roy S.W."/>
            <person name="Sarai C."/>
            <person name="Schaack S."/>
            <person name="Shirato S."/>
            <person name="Slamovits C.H."/>
            <person name="Spencer D.F."/>
            <person name="Suzuki S."/>
            <person name="Worden A.Z."/>
            <person name="Zauner S."/>
            <person name="Barry K."/>
            <person name="Bell C."/>
            <person name="Bharti A.K."/>
            <person name="Crow J.A."/>
            <person name="Grimwood J."/>
            <person name="Kramer R."/>
            <person name="Lindquist E."/>
            <person name="Lucas S."/>
            <person name="Salamov A."/>
            <person name="McFadden G.I."/>
            <person name="Lane C.E."/>
            <person name="Keeling P.J."/>
            <person name="Gray M.W."/>
            <person name="Grigoriev I.V."/>
            <person name="Archibald J.M."/>
        </authorList>
    </citation>
    <scope>NUCLEOTIDE SEQUENCE</scope>
    <source>
        <strain evidence="11 13">CCMP2712</strain>
    </source>
</reference>
<dbReference type="OrthoDB" id="434092at2759"/>
<dbReference type="GO" id="GO:0019367">
    <property type="term" value="P:fatty acid elongation, saturated fatty acid"/>
    <property type="evidence" value="ECO:0007669"/>
    <property type="project" value="TreeGrafter"/>
</dbReference>
<keyword evidence="4 10" id="KW-0812">Transmembrane</keyword>
<feature type="transmembrane region" description="Helical" evidence="10">
    <location>
        <begin position="214"/>
        <end position="234"/>
    </location>
</feature>
<feature type="transmembrane region" description="Helical" evidence="10">
    <location>
        <begin position="126"/>
        <end position="144"/>
    </location>
</feature>
<dbReference type="Pfam" id="PF01151">
    <property type="entry name" value="ELO"/>
    <property type="match status" value="1"/>
</dbReference>
<keyword evidence="5 10" id="KW-0276">Fatty acid metabolism</keyword>
<dbReference type="PANTHER" id="PTHR11157">
    <property type="entry name" value="FATTY ACID ACYL TRANSFERASE-RELATED"/>
    <property type="match status" value="1"/>
</dbReference>